<comment type="subcellular location">
    <subcellularLocation>
        <location evidence="1">Membrane</location>
        <topology evidence="1">Multi-pass membrane protein</topology>
    </subcellularLocation>
</comment>
<comment type="similarity">
    <text evidence="6">Belongs to the major facilitator superfamily. Allantoate permease family.</text>
</comment>
<accession>A0A8A3PC85</accession>
<protein>
    <recommendedName>
        <fullName evidence="8">Major facilitator superfamily (MFS) profile domain-containing protein</fullName>
    </recommendedName>
</protein>
<dbReference type="GO" id="GO:0022857">
    <property type="term" value="F:transmembrane transporter activity"/>
    <property type="evidence" value="ECO:0007669"/>
    <property type="project" value="InterPro"/>
</dbReference>
<evidence type="ECO:0000256" key="7">
    <source>
        <dbReference type="SAM" id="Phobius"/>
    </source>
</evidence>
<dbReference type="PANTHER" id="PTHR43791:SF1">
    <property type="entry name" value="ALLANTOATE PERMEASE"/>
    <property type="match status" value="1"/>
</dbReference>
<feature type="transmembrane region" description="Helical" evidence="7">
    <location>
        <begin position="148"/>
        <end position="167"/>
    </location>
</feature>
<feature type="transmembrane region" description="Helical" evidence="7">
    <location>
        <begin position="79"/>
        <end position="98"/>
    </location>
</feature>
<dbReference type="Proteomes" id="UP000672032">
    <property type="component" value="Chromosome 3"/>
</dbReference>
<dbReference type="Pfam" id="PF07690">
    <property type="entry name" value="MFS_1"/>
    <property type="match status" value="1"/>
</dbReference>
<evidence type="ECO:0000259" key="8">
    <source>
        <dbReference type="PROSITE" id="PS50850"/>
    </source>
</evidence>
<dbReference type="InterPro" id="IPR036259">
    <property type="entry name" value="MFS_trans_sf"/>
</dbReference>
<gene>
    <name evidence="9" type="ORF">DSL72_002296</name>
</gene>
<organism evidence="9 10">
    <name type="scientific">Monilinia vaccinii-corymbosi</name>
    <dbReference type="NCBI Taxonomy" id="61207"/>
    <lineage>
        <taxon>Eukaryota</taxon>
        <taxon>Fungi</taxon>
        <taxon>Dikarya</taxon>
        <taxon>Ascomycota</taxon>
        <taxon>Pezizomycotina</taxon>
        <taxon>Leotiomycetes</taxon>
        <taxon>Helotiales</taxon>
        <taxon>Sclerotiniaceae</taxon>
        <taxon>Monilinia</taxon>
    </lineage>
</organism>
<feature type="transmembrane region" description="Helical" evidence="7">
    <location>
        <begin position="118"/>
        <end position="136"/>
    </location>
</feature>
<keyword evidence="4 7" id="KW-1133">Transmembrane helix</keyword>
<evidence type="ECO:0000256" key="6">
    <source>
        <dbReference type="ARBA" id="ARBA00037968"/>
    </source>
</evidence>
<proteinExistence type="inferred from homology"/>
<keyword evidence="3 7" id="KW-0812">Transmembrane</keyword>
<name>A0A8A3PC85_9HELO</name>
<feature type="transmembrane region" description="Helical" evidence="7">
    <location>
        <begin position="376"/>
        <end position="399"/>
    </location>
</feature>
<dbReference type="GO" id="GO:0016020">
    <property type="term" value="C:membrane"/>
    <property type="evidence" value="ECO:0007669"/>
    <property type="project" value="UniProtKB-SubCell"/>
</dbReference>
<feature type="transmembrane region" description="Helical" evidence="7">
    <location>
        <begin position="306"/>
        <end position="324"/>
    </location>
</feature>
<feature type="transmembrane region" description="Helical" evidence="7">
    <location>
        <begin position="348"/>
        <end position="369"/>
    </location>
</feature>
<dbReference type="CDD" id="cd17327">
    <property type="entry name" value="MFS_FEN2_like"/>
    <property type="match status" value="1"/>
</dbReference>
<evidence type="ECO:0000256" key="1">
    <source>
        <dbReference type="ARBA" id="ARBA00004141"/>
    </source>
</evidence>
<dbReference type="InterPro" id="IPR011701">
    <property type="entry name" value="MFS"/>
</dbReference>
<evidence type="ECO:0000256" key="4">
    <source>
        <dbReference type="ARBA" id="ARBA00022989"/>
    </source>
</evidence>
<dbReference type="FunFam" id="1.20.1250.20:FF:000064">
    <property type="entry name" value="MFS allantoate transporter"/>
    <property type="match status" value="1"/>
</dbReference>
<dbReference type="Gene3D" id="1.20.1250.20">
    <property type="entry name" value="MFS general substrate transporter like domains"/>
    <property type="match status" value="2"/>
</dbReference>
<keyword evidence="10" id="KW-1185">Reference proteome</keyword>
<dbReference type="AlphaFoldDB" id="A0A8A3PC85"/>
<dbReference type="InterPro" id="IPR020846">
    <property type="entry name" value="MFS_dom"/>
</dbReference>
<dbReference type="PROSITE" id="PS50850">
    <property type="entry name" value="MFS"/>
    <property type="match status" value="1"/>
</dbReference>
<dbReference type="SUPFAM" id="SSF103473">
    <property type="entry name" value="MFS general substrate transporter"/>
    <property type="match status" value="1"/>
</dbReference>
<feature type="transmembrane region" description="Helical" evidence="7">
    <location>
        <begin position="470"/>
        <end position="491"/>
    </location>
</feature>
<feature type="transmembrane region" description="Helical" evidence="7">
    <location>
        <begin position="437"/>
        <end position="458"/>
    </location>
</feature>
<keyword evidence="2" id="KW-0813">Transport</keyword>
<dbReference type="EMBL" id="CP063407">
    <property type="protein sequence ID" value="QSZ32717.1"/>
    <property type="molecule type" value="Genomic_DNA"/>
</dbReference>
<keyword evidence="5 7" id="KW-0472">Membrane</keyword>
<evidence type="ECO:0000313" key="9">
    <source>
        <dbReference type="EMBL" id="QSZ32717.1"/>
    </source>
</evidence>
<feature type="transmembrane region" description="Helical" evidence="7">
    <location>
        <begin position="207"/>
        <end position="228"/>
    </location>
</feature>
<evidence type="ECO:0000256" key="2">
    <source>
        <dbReference type="ARBA" id="ARBA00022448"/>
    </source>
</evidence>
<feature type="transmembrane region" description="Helical" evidence="7">
    <location>
        <begin position="240"/>
        <end position="263"/>
    </location>
</feature>
<evidence type="ECO:0000256" key="3">
    <source>
        <dbReference type="ARBA" id="ARBA00022692"/>
    </source>
</evidence>
<reference evidence="9" key="1">
    <citation type="submission" date="2020-10" db="EMBL/GenBank/DDBJ databases">
        <title>Genome Sequence of Monilinia vaccinii-corymbosi Sheds Light on Mummy Berry Disease Infection of Blueberry and Mating Type.</title>
        <authorList>
            <person name="Yow A.G."/>
            <person name="Zhang Y."/>
            <person name="Bansal K."/>
            <person name="Eacker S.M."/>
            <person name="Sullivan S."/>
            <person name="Liachko I."/>
            <person name="Cubeta M.A."/>
            <person name="Rollins J.A."/>
            <person name="Ashrafi H."/>
        </authorList>
    </citation>
    <scope>NUCLEOTIDE SEQUENCE</scope>
    <source>
        <strain evidence="9">RL-1</strain>
    </source>
</reference>
<evidence type="ECO:0000313" key="10">
    <source>
        <dbReference type="Proteomes" id="UP000672032"/>
    </source>
</evidence>
<feature type="domain" description="Major facilitator superfamily (MFS) profile" evidence="8">
    <location>
        <begin position="81"/>
        <end position="494"/>
    </location>
</feature>
<dbReference type="OrthoDB" id="6730379at2759"/>
<sequence>MADLINEKHQSTNSVDTPKRSQDLECNIILGKGDLQDPMFKHADPNDGDEALKAFAGHEGEVIVLTPEMEKKLLRKIDWNLMPLLCIVYGLNFLDKITLSFTSVMGLKTSLGLTTHEYQWLGSMFFVGYVIFEYPTSVLLQRLPLAKWSAVNIIAWGATLCCLAATTNFEGALAVRFFLGFFEASVTPGFALFTSQWYTKEEQGLRTGIWVAFDGIAQVFGAVFAYSISVLVKKYGAAIYSWQILFLSLGLLTSVMGCLFLYYMPDSQLNAKFLSPQERLMAIERIRKNQQGVGNKHFKFYQFKEALTDPITWAFTFYSLLANIPNGGLSNFFPQLIVSFGFTPDESLLYSAPSGVSLVIALVTCGYLGDKYGHRLLISIPGLLISTLGMALIAALPLSNSIGRLMGWYLVPASITSFVAILSMISSNVAGYTKKTTVAALYLIGYCLGNIFGPQIFRAEDAPRYQPAEIIIILCHLVGAVDVAFIAWYYNRMNKKKEVIRAAPGYKKLDKQEFLDLTDRENHEFVYSL</sequence>
<dbReference type="PANTHER" id="PTHR43791">
    <property type="entry name" value="PERMEASE-RELATED"/>
    <property type="match status" value="1"/>
</dbReference>
<evidence type="ECO:0000256" key="5">
    <source>
        <dbReference type="ARBA" id="ARBA00023136"/>
    </source>
</evidence>
<feature type="transmembrane region" description="Helical" evidence="7">
    <location>
        <begin position="173"/>
        <end position="195"/>
    </location>
</feature>
<feature type="transmembrane region" description="Helical" evidence="7">
    <location>
        <begin position="405"/>
        <end position="425"/>
    </location>
</feature>